<reference evidence="6" key="2">
    <citation type="journal article" date="2011" name="J. Bacteriol.">
        <title>Complete genome sequence of Cronobacter turicensis LMG 23827, a food-borne pathogen causing deaths in neonates.</title>
        <authorList>
            <person name="Stephan R."/>
            <person name="Lehner A."/>
            <person name="Tischler P."/>
            <person name="Rattei T."/>
        </authorList>
    </citation>
    <scope>NUCLEOTIDE SEQUENCE [LARGE SCALE GENOMIC DNA]</scope>
    <source>
        <strain evidence="6">DSM 18703 / CCUG 55852 / LMG 23827 / z3032</strain>
    </source>
</reference>
<dbReference type="InterPro" id="IPR023214">
    <property type="entry name" value="HAD_sf"/>
</dbReference>
<evidence type="ECO:0000256" key="1">
    <source>
        <dbReference type="ARBA" id="ARBA00001946"/>
    </source>
</evidence>
<dbReference type="CDD" id="cd07526">
    <property type="entry name" value="HAD_BPGM_like"/>
    <property type="match status" value="1"/>
</dbReference>
<dbReference type="InterPro" id="IPR051600">
    <property type="entry name" value="Beta-PGM-like"/>
</dbReference>
<dbReference type="SFLD" id="SFLDS00003">
    <property type="entry name" value="Haloacid_Dehalogenase"/>
    <property type="match status" value="1"/>
</dbReference>
<dbReference type="SFLD" id="SFLDG01129">
    <property type="entry name" value="C1.5:_HAD__Beta-PGM__Phosphata"/>
    <property type="match status" value="1"/>
</dbReference>
<evidence type="ECO:0000256" key="2">
    <source>
        <dbReference type="ARBA" id="ARBA00006171"/>
    </source>
</evidence>
<dbReference type="InterPro" id="IPR036412">
    <property type="entry name" value="HAD-like_sf"/>
</dbReference>
<dbReference type="Gene3D" id="3.40.50.1000">
    <property type="entry name" value="HAD superfamily/HAD-like"/>
    <property type="match status" value="1"/>
</dbReference>
<dbReference type="AlphaFoldDB" id="C9Y3W9"/>
<dbReference type="InterPro" id="IPR006439">
    <property type="entry name" value="HAD-SF_hydro_IA"/>
</dbReference>
<dbReference type="PATRIC" id="fig|693216.3.peg.22"/>
<keyword evidence="3" id="KW-0479">Metal-binding</keyword>
<dbReference type="SFLD" id="SFLDG01135">
    <property type="entry name" value="C1.5.6:_HAD__Beta-PGM__Phospha"/>
    <property type="match status" value="1"/>
</dbReference>
<accession>C9Y3W9</accession>
<keyword evidence="4" id="KW-0460">Magnesium</keyword>
<dbReference type="Gene3D" id="1.10.150.240">
    <property type="entry name" value="Putative phosphatase, domain 2"/>
    <property type="match status" value="1"/>
</dbReference>
<gene>
    <name evidence="5" type="primary">yieH</name>
    <name evidence="5" type="ordered locus">Ctu_00220</name>
</gene>
<comment type="similarity">
    <text evidence="2">Belongs to the HAD-like hydrolase superfamily. CbbY/CbbZ/Gph/YieH family.</text>
</comment>
<organism evidence="5 6">
    <name type="scientific">Cronobacter turicensis (strain DSM 18703 / CCUG 55852 / LMG 23827 / z3032)</name>
    <dbReference type="NCBI Taxonomy" id="693216"/>
    <lineage>
        <taxon>Bacteria</taxon>
        <taxon>Pseudomonadati</taxon>
        <taxon>Pseudomonadota</taxon>
        <taxon>Gammaproteobacteria</taxon>
        <taxon>Enterobacterales</taxon>
        <taxon>Enterobacteriaceae</taxon>
        <taxon>Cronobacter</taxon>
    </lineage>
</organism>
<evidence type="ECO:0000256" key="3">
    <source>
        <dbReference type="ARBA" id="ARBA00022723"/>
    </source>
</evidence>
<comment type="cofactor">
    <cofactor evidence="1">
        <name>Mg(2+)</name>
        <dbReference type="ChEBI" id="CHEBI:18420"/>
    </cofactor>
</comment>
<dbReference type="GO" id="GO:0003824">
    <property type="term" value="F:catalytic activity"/>
    <property type="evidence" value="ECO:0007669"/>
    <property type="project" value="UniProtKB-ARBA"/>
</dbReference>
<name>C9Y3W9_CROTZ</name>
<dbReference type="NCBIfam" id="TIGR01509">
    <property type="entry name" value="HAD-SF-IA-v3"/>
    <property type="match status" value="1"/>
</dbReference>
<evidence type="ECO:0000256" key="4">
    <source>
        <dbReference type="ARBA" id="ARBA00022842"/>
    </source>
</evidence>
<dbReference type="SUPFAM" id="SSF56784">
    <property type="entry name" value="HAD-like"/>
    <property type="match status" value="1"/>
</dbReference>
<proteinExistence type="inferred from homology"/>
<reference evidence="5 6" key="1">
    <citation type="journal article" date="2010" name="J. Bacteriol.">
        <title>Complete Genome Sequence of Cronobacter turicensis LMG 23827, a foodborne pathogen causing deaths in neonates.</title>
        <authorList>
            <person name="Stephan R."/>
            <person name="Lehner A."/>
            <person name="Tischler P."/>
            <person name="Rattei T."/>
        </authorList>
    </citation>
    <scope>NUCLEOTIDE SEQUENCE [LARGE SCALE GENOMIC DNA]</scope>
    <source>
        <strain evidence="6">DSM 18703 / CCUG 55852 / LMG 23827 / z3032</strain>
    </source>
</reference>
<dbReference type="PANTHER" id="PTHR46193:SF10">
    <property type="entry name" value="6-PHOSPHOGLUCONATE PHOSPHATASE"/>
    <property type="match status" value="1"/>
</dbReference>
<dbReference type="Proteomes" id="UP000002069">
    <property type="component" value="Chromosome"/>
</dbReference>
<dbReference type="KEGG" id="ctu:CTU_00220"/>
<dbReference type="Pfam" id="PF00702">
    <property type="entry name" value="Hydrolase"/>
    <property type="match status" value="1"/>
</dbReference>
<dbReference type="EMBL" id="FN543093">
    <property type="protein sequence ID" value="CBA26636.1"/>
    <property type="molecule type" value="Genomic_DNA"/>
</dbReference>
<dbReference type="NCBIfam" id="NF007854">
    <property type="entry name" value="PRK10563.1"/>
    <property type="match status" value="1"/>
</dbReference>
<dbReference type="GO" id="GO:0046872">
    <property type="term" value="F:metal ion binding"/>
    <property type="evidence" value="ECO:0007669"/>
    <property type="project" value="UniProtKB-KW"/>
</dbReference>
<dbReference type="PRINTS" id="PR00413">
    <property type="entry name" value="HADHALOGNASE"/>
</dbReference>
<evidence type="ECO:0000313" key="6">
    <source>
        <dbReference type="Proteomes" id="UP000002069"/>
    </source>
</evidence>
<evidence type="ECO:0000313" key="5">
    <source>
        <dbReference type="EMBL" id="CBA26636.1"/>
    </source>
</evidence>
<protein>
    <submittedName>
        <fullName evidence="5">Phosphatase yieH</fullName>
    </submittedName>
</protein>
<sequence>MVQLATTGNGMSRIEAVFFDCDGTLVDSEVICSRAYVHMFARAGITLELEEVFKRFKGVKLYEIIDTINAEYGVQLEKAELEPVYRAEVARLFDAELEEIPGAAALLEKVTVPMCIVSNGPVSKMQQSLGKTGMLRYFTDKLFSGYDIQRWKPDPALMHFAADAMQVAVDRCILVDDSAAGAKAGIAAGMQVFYFCADPHNPPLEHPNVTVFTDLAQLPALWRARGWDVTR</sequence>
<dbReference type="PANTHER" id="PTHR46193">
    <property type="entry name" value="6-PHOSPHOGLUCONATE PHOSPHATASE"/>
    <property type="match status" value="1"/>
</dbReference>
<keyword evidence="6" id="KW-1185">Reference proteome</keyword>
<dbReference type="HOGENOM" id="CLU_045011_13_2_6"/>
<dbReference type="InterPro" id="IPR023198">
    <property type="entry name" value="PGP-like_dom2"/>
</dbReference>